<dbReference type="Proteomes" id="UP000824533">
    <property type="component" value="Linkage Group LG14"/>
</dbReference>
<accession>A0ACC1CXG7</accession>
<keyword evidence="2" id="KW-1185">Reference proteome</keyword>
<evidence type="ECO:0000313" key="1">
    <source>
        <dbReference type="EMBL" id="KAJ0176165.1"/>
    </source>
</evidence>
<sequence length="326" mass="36959">MYDKRIQICIQALSLILLLVGDCYAMTKQQLKKSGKMMKKSCMPKNDVTEDEVGEIENGKFIEEKNVMCYIACIYTMGGVVKNNKIALDLMLKQIDTMFPTEVKDELKAAANSCKDTLKKYKDICESSYFMAKCLYDTMTRAQVKNTMTMMKKQCLPKTGATEDKVARIEEGVFIEEHSVMCYIACVYKAIQVVKNDRLDMGLVSKQIDLLYPQNMKEPAKKAAGQCVSIQQVGNIDKGTFIEDRNVMCYIACIYSVGQAIKNDKIIHDAMIKQVNQMFPANMKDPVKAAIENCRGVAKNYKDICEASYWTAKCMYDYDPSNFVFA</sequence>
<proteinExistence type="predicted"/>
<comment type="caution">
    <text evidence="1">The sequence shown here is derived from an EMBL/GenBank/DDBJ whole genome shotgun (WGS) entry which is preliminary data.</text>
</comment>
<protein>
    <submittedName>
        <fullName evidence="1">Uncharacterized protein</fullName>
    </submittedName>
</protein>
<dbReference type="EMBL" id="CM034400">
    <property type="protein sequence ID" value="KAJ0176165.1"/>
    <property type="molecule type" value="Genomic_DNA"/>
</dbReference>
<gene>
    <name evidence="1" type="ORF">K1T71_008339</name>
</gene>
<organism evidence="1 2">
    <name type="scientific">Dendrolimus kikuchii</name>
    <dbReference type="NCBI Taxonomy" id="765133"/>
    <lineage>
        <taxon>Eukaryota</taxon>
        <taxon>Metazoa</taxon>
        <taxon>Ecdysozoa</taxon>
        <taxon>Arthropoda</taxon>
        <taxon>Hexapoda</taxon>
        <taxon>Insecta</taxon>
        <taxon>Pterygota</taxon>
        <taxon>Neoptera</taxon>
        <taxon>Endopterygota</taxon>
        <taxon>Lepidoptera</taxon>
        <taxon>Glossata</taxon>
        <taxon>Ditrysia</taxon>
        <taxon>Bombycoidea</taxon>
        <taxon>Lasiocampidae</taxon>
        <taxon>Dendrolimus</taxon>
    </lineage>
</organism>
<name>A0ACC1CXG7_9NEOP</name>
<evidence type="ECO:0000313" key="2">
    <source>
        <dbReference type="Proteomes" id="UP000824533"/>
    </source>
</evidence>
<reference evidence="1 2" key="1">
    <citation type="journal article" date="2021" name="Front. Genet.">
        <title>Chromosome-Level Genome Assembly Reveals Significant Gene Expansion in the Toll and IMD Signaling Pathways of Dendrolimus kikuchii.</title>
        <authorList>
            <person name="Zhou J."/>
            <person name="Wu P."/>
            <person name="Xiong Z."/>
            <person name="Liu N."/>
            <person name="Zhao N."/>
            <person name="Ji M."/>
            <person name="Qiu Y."/>
            <person name="Yang B."/>
        </authorList>
    </citation>
    <scope>NUCLEOTIDE SEQUENCE [LARGE SCALE GENOMIC DNA]</scope>
    <source>
        <strain evidence="1">Ann1</strain>
    </source>
</reference>